<dbReference type="PANTHER" id="PTHR39601:SF2">
    <property type="entry name" value="CHORIOGENIN HMINOR"/>
    <property type="match status" value="1"/>
</dbReference>
<accession>A0A6A6NRQ5</accession>
<reference evidence="2" key="1">
    <citation type="journal article" date="2020" name="Stud. Mycol.">
        <title>101 Dothideomycetes genomes: a test case for predicting lifestyles and emergence of pathogens.</title>
        <authorList>
            <person name="Haridas S."/>
            <person name="Albert R."/>
            <person name="Binder M."/>
            <person name="Bloem J."/>
            <person name="Labutti K."/>
            <person name="Salamov A."/>
            <person name="Andreopoulos B."/>
            <person name="Baker S."/>
            <person name="Barry K."/>
            <person name="Bills G."/>
            <person name="Bluhm B."/>
            <person name="Cannon C."/>
            <person name="Castanera R."/>
            <person name="Culley D."/>
            <person name="Daum C."/>
            <person name="Ezra D."/>
            <person name="Gonzalez J."/>
            <person name="Henrissat B."/>
            <person name="Kuo A."/>
            <person name="Liang C."/>
            <person name="Lipzen A."/>
            <person name="Lutzoni F."/>
            <person name="Magnuson J."/>
            <person name="Mondo S."/>
            <person name="Nolan M."/>
            <person name="Ohm R."/>
            <person name="Pangilinan J."/>
            <person name="Park H.-J."/>
            <person name="Ramirez L."/>
            <person name="Alfaro M."/>
            <person name="Sun H."/>
            <person name="Tritt A."/>
            <person name="Yoshinaga Y."/>
            <person name="Zwiers L.-H."/>
            <person name="Turgeon B."/>
            <person name="Goodwin S."/>
            <person name="Spatafora J."/>
            <person name="Crous P."/>
            <person name="Grigoriev I."/>
        </authorList>
    </citation>
    <scope>NUCLEOTIDE SEQUENCE</scope>
    <source>
        <strain evidence="2">ATCC 16933</strain>
    </source>
</reference>
<dbReference type="Proteomes" id="UP000799766">
    <property type="component" value="Unassembled WGS sequence"/>
</dbReference>
<dbReference type="EMBL" id="MU001692">
    <property type="protein sequence ID" value="KAF2454258.1"/>
    <property type="molecule type" value="Genomic_DNA"/>
</dbReference>
<name>A0A6A6NRQ5_9PEZI</name>
<proteinExistence type="predicted"/>
<evidence type="ECO:0000313" key="2">
    <source>
        <dbReference type="EMBL" id="KAF2454258.1"/>
    </source>
</evidence>
<evidence type="ECO:0000313" key="3">
    <source>
        <dbReference type="Proteomes" id="UP000799766"/>
    </source>
</evidence>
<feature type="domain" description="DUF8004" evidence="1">
    <location>
        <begin position="28"/>
        <end position="120"/>
    </location>
</feature>
<keyword evidence="3" id="KW-1185">Reference proteome</keyword>
<protein>
    <recommendedName>
        <fullName evidence="1">DUF8004 domain-containing protein</fullName>
    </recommendedName>
</protein>
<dbReference type="Pfam" id="PF26013">
    <property type="entry name" value="DUF8004"/>
    <property type="match status" value="1"/>
</dbReference>
<dbReference type="AlphaFoldDB" id="A0A6A6NRQ5"/>
<dbReference type="PANTHER" id="PTHR39601">
    <property type="entry name" value="CHORIOGENIN HMINOR"/>
    <property type="match status" value="1"/>
</dbReference>
<evidence type="ECO:0000259" key="1">
    <source>
        <dbReference type="Pfam" id="PF26013"/>
    </source>
</evidence>
<dbReference type="InterPro" id="IPR058317">
    <property type="entry name" value="DUF8004"/>
</dbReference>
<gene>
    <name evidence="2" type="ORF">BDY21DRAFT_274619</name>
</gene>
<organism evidence="2 3">
    <name type="scientific">Lineolata rhizophorae</name>
    <dbReference type="NCBI Taxonomy" id="578093"/>
    <lineage>
        <taxon>Eukaryota</taxon>
        <taxon>Fungi</taxon>
        <taxon>Dikarya</taxon>
        <taxon>Ascomycota</taxon>
        <taxon>Pezizomycotina</taxon>
        <taxon>Dothideomycetes</taxon>
        <taxon>Dothideomycetes incertae sedis</taxon>
        <taxon>Lineolatales</taxon>
        <taxon>Lineolataceae</taxon>
        <taxon>Lineolata</taxon>
    </lineage>
</organism>
<dbReference type="OrthoDB" id="5302380at2759"/>
<sequence>MLWDLQKIIETYYEMNSPEARPNAAHVVIQYLMDMKLDDVSGNLRAALGLLAWSEQATVHWELGYMEAFVHTVGMLTQSTFDAPEFKALSNVTRHNLENAYNALQIKVLDAEEKLESFGFDRLWHAHGVSTSHPAHKSYGAFRDFVVSFYTQVYGQWPPPAGRNGRWLTRSMIRRLQEDFGAMYDYLVDRDVGWDGSEERHTRKWEIVPRRPRPEGFEADWPGLPITDMFCSFDSFYGYAHIPHPYPLLPQTGAGGIGGKANGNHKEKKGGLFSSMRKAKAVATRDPKEQFQTSIAFNGATNINKLGTSFESNDLIDNLIRYEKSLQLTGVSPPDARMGRWILLYGILQVVSTLAVDTEGLRYKGTQYFLCPQLGGCPPWV</sequence>
<feature type="non-terminal residue" evidence="2">
    <location>
        <position position="381"/>
    </location>
</feature>